<feature type="domain" description="Aminoglycoside phosphotransferase" evidence="1">
    <location>
        <begin position="39"/>
        <end position="284"/>
    </location>
</feature>
<evidence type="ECO:0000259" key="1">
    <source>
        <dbReference type="Pfam" id="PF01636"/>
    </source>
</evidence>
<accession>M1PBA1</accession>
<dbReference type="Proteomes" id="UP000011721">
    <property type="component" value="Chromosome"/>
</dbReference>
<dbReference type="STRING" id="1167006.UWK_02377"/>
<name>M1PBA1_DESSD</name>
<organism evidence="2 3">
    <name type="scientific">Desulfocapsa sulfexigens (strain DSM 10523 / SB164P1)</name>
    <dbReference type="NCBI Taxonomy" id="1167006"/>
    <lineage>
        <taxon>Bacteria</taxon>
        <taxon>Pseudomonadati</taxon>
        <taxon>Thermodesulfobacteriota</taxon>
        <taxon>Desulfobulbia</taxon>
        <taxon>Desulfobulbales</taxon>
        <taxon>Desulfocapsaceae</taxon>
        <taxon>Desulfocapsa</taxon>
    </lineage>
</organism>
<dbReference type="PATRIC" id="fig|1167006.5.peg.2580"/>
<keyword evidence="2" id="KW-0808">Transferase</keyword>
<dbReference type="AlphaFoldDB" id="M1PBA1"/>
<sequence>MNGYIVYMNDENETKILSVIHALLQEAGITNSISPKLVITKLAGDGSSRKFWRIMEGDRNICLAVAPPRQDTLDLAEAKAARSIGLHLLQQGVRVPDQYGWDEQYGVLLFEDLGDEKLHEYVVEKRKADDWIGQVRASYTAVVKKLALMQIRGAEGFDPEWCWDSPRYDKKLMLERESEYFLRAFWQGYLGNEEPSGLGEEFLELADRSSHIPASYFLHRDFQSRNIMLYRDEPCFIDFQGGRLGPLAYDLASLLIDPYVGLPLDFQEELLELYLDQLEMVIDVDRRKFVEEYLLLALQRNLQIVGAFSFLTKQRGKVFFAQYIGPATASLNTLLGGELFSEMVVLRQTVSSAVKSFAGNK</sequence>
<proteinExistence type="predicted"/>
<dbReference type="eggNOG" id="COG3178">
    <property type="taxonomic scope" value="Bacteria"/>
</dbReference>
<dbReference type="SUPFAM" id="SSF56112">
    <property type="entry name" value="Protein kinase-like (PK-like)"/>
    <property type="match status" value="1"/>
</dbReference>
<dbReference type="InterPro" id="IPR002575">
    <property type="entry name" value="Aminoglycoside_PTrfase"/>
</dbReference>
<protein>
    <submittedName>
        <fullName evidence="2">Aminoglycoside phosphotransferase</fullName>
    </submittedName>
</protein>
<dbReference type="Pfam" id="PF01636">
    <property type="entry name" value="APH"/>
    <property type="match status" value="1"/>
</dbReference>
<dbReference type="GO" id="GO:0016740">
    <property type="term" value="F:transferase activity"/>
    <property type="evidence" value="ECO:0007669"/>
    <property type="project" value="UniProtKB-KW"/>
</dbReference>
<dbReference type="HOGENOM" id="CLU_021467_0_0_7"/>
<dbReference type="InterPro" id="IPR011009">
    <property type="entry name" value="Kinase-like_dom_sf"/>
</dbReference>
<dbReference type="Gene3D" id="3.30.200.20">
    <property type="entry name" value="Phosphorylase Kinase, domain 1"/>
    <property type="match status" value="1"/>
</dbReference>
<evidence type="ECO:0000313" key="2">
    <source>
        <dbReference type="EMBL" id="AGF78917.1"/>
    </source>
</evidence>
<dbReference type="KEGG" id="dsf:UWK_02377"/>
<gene>
    <name evidence="2" type="ordered locus">UWK_02377</name>
</gene>
<dbReference type="Gene3D" id="3.90.1200.10">
    <property type="match status" value="1"/>
</dbReference>
<dbReference type="EMBL" id="CP003985">
    <property type="protein sequence ID" value="AGF78917.1"/>
    <property type="molecule type" value="Genomic_DNA"/>
</dbReference>
<keyword evidence="3" id="KW-1185">Reference proteome</keyword>
<reference evidence="3" key="1">
    <citation type="journal article" date="2013" name="Stand. Genomic Sci.">
        <title>Complete genome sequence of Desulfocapsa sulfexigens, a marine deltaproteobacterium specialized in disproportionating inorganic sulfur compounds.</title>
        <authorList>
            <person name="Finster K.W."/>
            <person name="Kjeldsen K.U."/>
            <person name="Kube M."/>
            <person name="Reinhardt R."/>
            <person name="Mussmann M."/>
            <person name="Amann R."/>
            <person name="Schreiber L."/>
        </authorList>
    </citation>
    <scope>NUCLEOTIDE SEQUENCE [LARGE SCALE GENOMIC DNA]</scope>
    <source>
        <strain evidence="3">DSM 10523 / SB164P1</strain>
    </source>
</reference>
<evidence type="ECO:0000313" key="3">
    <source>
        <dbReference type="Proteomes" id="UP000011721"/>
    </source>
</evidence>